<feature type="chain" id="PRO_5001632364" evidence="1">
    <location>
        <begin position="23"/>
        <end position="156"/>
    </location>
</feature>
<dbReference type="AlphaFoldDB" id="A0A066VVC4"/>
<reference evidence="2 3" key="1">
    <citation type="submission" date="2014-05" db="EMBL/GenBank/DDBJ databases">
        <title>Draft genome sequence of a rare smut relative, Tilletiaria anomala UBC 951.</title>
        <authorList>
            <consortium name="DOE Joint Genome Institute"/>
            <person name="Toome M."/>
            <person name="Kuo A."/>
            <person name="Henrissat B."/>
            <person name="Lipzen A."/>
            <person name="Tritt A."/>
            <person name="Yoshinaga Y."/>
            <person name="Zane M."/>
            <person name="Barry K."/>
            <person name="Grigoriev I.V."/>
            <person name="Spatafora J.W."/>
            <person name="Aimea M.C."/>
        </authorList>
    </citation>
    <scope>NUCLEOTIDE SEQUENCE [LARGE SCALE GENOMIC DNA]</scope>
    <source>
        <strain evidence="2 3">UBC 951</strain>
    </source>
</reference>
<sequence length="156" mass="17409">MPMLFISQAMWSAVSIWPLTDSYPPAAKETRINESRHDDIYMPSLLVVFSPSIVGDINVFQTSDRVKMSECVLKRLEDESLGAERRNRAAHDVGVLLAISLEVALFEWLRGHISSAVELLNFGRRRTRTSPATSDGAAATPIGWMVEMHSNAPPLW</sequence>
<organism evidence="2 3">
    <name type="scientific">Tilletiaria anomala (strain ATCC 24038 / CBS 436.72 / UBC 951)</name>
    <dbReference type="NCBI Taxonomy" id="1037660"/>
    <lineage>
        <taxon>Eukaryota</taxon>
        <taxon>Fungi</taxon>
        <taxon>Dikarya</taxon>
        <taxon>Basidiomycota</taxon>
        <taxon>Ustilaginomycotina</taxon>
        <taxon>Exobasidiomycetes</taxon>
        <taxon>Georgefischeriales</taxon>
        <taxon>Tilletiariaceae</taxon>
        <taxon>Tilletiaria</taxon>
    </lineage>
</organism>
<dbReference type="HOGENOM" id="CLU_1687951_0_0_1"/>
<name>A0A066VVC4_TILAU</name>
<keyword evidence="1" id="KW-0732">Signal</keyword>
<proteinExistence type="predicted"/>
<comment type="caution">
    <text evidence="2">The sequence shown here is derived from an EMBL/GenBank/DDBJ whole genome shotgun (WGS) entry which is preliminary data.</text>
</comment>
<protein>
    <submittedName>
        <fullName evidence="2">Uncharacterized protein</fullName>
    </submittedName>
</protein>
<gene>
    <name evidence="2" type="ORF">K437DRAFT_257845</name>
</gene>
<dbReference type="RefSeq" id="XP_013242074.1">
    <property type="nucleotide sequence ID" value="XM_013386620.1"/>
</dbReference>
<dbReference type="EMBL" id="JMSN01000069">
    <property type="protein sequence ID" value="KDN42505.1"/>
    <property type="molecule type" value="Genomic_DNA"/>
</dbReference>
<evidence type="ECO:0000313" key="2">
    <source>
        <dbReference type="EMBL" id="KDN42505.1"/>
    </source>
</evidence>
<evidence type="ECO:0000313" key="3">
    <source>
        <dbReference type="Proteomes" id="UP000027361"/>
    </source>
</evidence>
<accession>A0A066VVC4</accession>
<dbReference type="GeneID" id="25264804"/>
<evidence type="ECO:0000256" key="1">
    <source>
        <dbReference type="SAM" id="SignalP"/>
    </source>
</evidence>
<dbReference type="Proteomes" id="UP000027361">
    <property type="component" value="Unassembled WGS sequence"/>
</dbReference>
<dbReference type="InParanoid" id="A0A066VVC4"/>
<feature type="signal peptide" evidence="1">
    <location>
        <begin position="1"/>
        <end position="22"/>
    </location>
</feature>
<keyword evidence="3" id="KW-1185">Reference proteome</keyword>